<comment type="caution">
    <text evidence="2">The sequence shown here is derived from an EMBL/GenBank/DDBJ whole genome shotgun (WGS) entry which is preliminary data.</text>
</comment>
<reference evidence="2 3" key="1">
    <citation type="submission" date="2023-07" db="EMBL/GenBank/DDBJ databases">
        <title>Comparative genomics of wheat-associated soil bacteria to identify genetic determinants of phenazine resistance.</title>
        <authorList>
            <person name="Mouncey N."/>
        </authorList>
    </citation>
    <scope>NUCLEOTIDE SEQUENCE [LARGE SCALE GENOMIC DNA]</scope>
    <source>
        <strain evidence="2 3">B3I12</strain>
    </source>
</reference>
<organism evidence="2 3">
    <name type="scientific">Streptomyces africanus</name>
    <dbReference type="NCBI Taxonomy" id="231024"/>
    <lineage>
        <taxon>Bacteria</taxon>
        <taxon>Bacillati</taxon>
        <taxon>Actinomycetota</taxon>
        <taxon>Actinomycetes</taxon>
        <taxon>Kitasatosporales</taxon>
        <taxon>Streptomycetaceae</taxon>
        <taxon>Streptomyces</taxon>
    </lineage>
</organism>
<sequence>MRGEGPLDLEDLPGRTQSALGDGSDDDESLGRQQGT</sequence>
<name>A0ABU0QGC6_9ACTN</name>
<evidence type="ECO:0000313" key="3">
    <source>
        <dbReference type="Proteomes" id="UP001232755"/>
    </source>
</evidence>
<feature type="region of interest" description="Disordered" evidence="1">
    <location>
        <begin position="1"/>
        <end position="36"/>
    </location>
</feature>
<accession>A0ABU0QGC6</accession>
<dbReference type="Proteomes" id="UP001232755">
    <property type="component" value="Unassembled WGS sequence"/>
</dbReference>
<protein>
    <submittedName>
        <fullName evidence="2">Uncharacterized protein</fullName>
    </submittedName>
</protein>
<keyword evidence="3" id="KW-1185">Reference proteome</keyword>
<evidence type="ECO:0000313" key="2">
    <source>
        <dbReference type="EMBL" id="MDQ0746443.1"/>
    </source>
</evidence>
<gene>
    <name evidence="2" type="ORF">QF034_000674</name>
</gene>
<evidence type="ECO:0000256" key="1">
    <source>
        <dbReference type="SAM" id="MobiDB-lite"/>
    </source>
</evidence>
<dbReference type="EMBL" id="JAUSYP010000001">
    <property type="protein sequence ID" value="MDQ0746443.1"/>
    <property type="molecule type" value="Genomic_DNA"/>
</dbReference>
<proteinExistence type="predicted"/>